<comment type="caution">
    <text evidence="1">The sequence shown here is derived from an EMBL/GenBank/DDBJ whole genome shotgun (WGS) entry which is preliminary data.</text>
</comment>
<name>A0ACB8Q3V1_9AGAM</name>
<reference evidence="1" key="2">
    <citation type="journal article" date="2022" name="New Phytol.">
        <title>Evolutionary transition to the ectomycorrhizal habit in the genomes of a hyperdiverse lineage of mushroom-forming fungi.</title>
        <authorList>
            <person name="Looney B."/>
            <person name="Miyauchi S."/>
            <person name="Morin E."/>
            <person name="Drula E."/>
            <person name="Courty P.E."/>
            <person name="Kohler A."/>
            <person name="Kuo A."/>
            <person name="LaButti K."/>
            <person name="Pangilinan J."/>
            <person name="Lipzen A."/>
            <person name="Riley R."/>
            <person name="Andreopoulos W."/>
            <person name="He G."/>
            <person name="Johnson J."/>
            <person name="Nolan M."/>
            <person name="Tritt A."/>
            <person name="Barry K.W."/>
            <person name="Grigoriev I.V."/>
            <person name="Nagy L.G."/>
            <person name="Hibbett D."/>
            <person name="Henrissat B."/>
            <person name="Matheny P.B."/>
            <person name="Labbe J."/>
            <person name="Martin F.M."/>
        </authorList>
    </citation>
    <scope>NUCLEOTIDE SEQUENCE</scope>
    <source>
        <strain evidence="1">EC-137</strain>
    </source>
</reference>
<evidence type="ECO:0000313" key="1">
    <source>
        <dbReference type="EMBL" id="KAI0026404.1"/>
    </source>
</evidence>
<gene>
    <name evidence="1" type="ORF">K488DRAFT_92641</name>
</gene>
<keyword evidence="2" id="KW-1185">Reference proteome</keyword>
<protein>
    <submittedName>
        <fullName evidence="1">Uncharacterized protein</fullName>
    </submittedName>
</protein>
<feature type="non-terminal residue" evidence="1">
    <location>
        <position position="1"/>
    </location>
</feature>
<accession>A0ACB8Q3V1</accession>
<dbReference type="Proteomes" id="UP000814128">
    <property type="component" value="Unassembled WGS sequence"/>
</dbReference>
<reference evidence="1" key="1">
    <citation type="submission" date="2021-02" db="EMBL/GenBank/DDBJ databases">
        <authorList>
            <consortium name="DOE Joint Genome Institute"/>
            <person name="Ahrendt S."/>
            <person name="Looney B.P."/>
            <person name="Miyauchi S."/>
            <person name="Morin E."/>
            <person name="Drula E."/>
            <person name="Courty P.E."/>
            <person name="Chicoki N."/>
            <person name="Fauchery L."/>
            <person name="Kohler A."/>
            <person name="Kuo A."/>
            <person name="Labutti K."/>
            <person name="Pangilinan J."/>
            <person name="Lipzen A."/>
            <person name="Riley R."/>
            <person name="Andreopoulos W."/>
            <person name="He G."/>
            <person name="Johnson J."/>
            <person name="Barry K.W."/>
            <person name="Grigoriev I.V."/>
            <person name="Nagy L."/>
            <person name="Hibbett D."/>
            <person name="Henrissat B."/>
            <person name="Matheny P.B."/>
            <person name="Labbe J."/>
            <person name="Martin F."/>
        </authorList>
    </citation>
    <scope>NUCLEOTIDE SEQUENCE</scope>
    <source>
        <strain evidence="1">EC-137</strain>
    </source>
</reference>
<organism evidence="1 2">
    <name type="scientific">Vararia minispora EC-137</name>
    <dbReference type="NCBI Taxonomy" id="1314806"/>
    <lineage>
        <taxon>Eukaryota</taxon>
        <taxon>Fungi</taxon>
        <taxon>Dikarya</taxon>
        <taxon>Basidiomycota</taxon>
        <taxon>Agaricomycotina</taxon>
        <taxon>Agaricomycetes</taxon>
        <taxon>Russulales</taxon>
        <taxon>Lachnocladiaceae</taxon>
        <taxon>Vararia</taxon>
    </lineage>
</organism>
<dbReference type="EMBL" id="MU274621">
    <property type="protein sequence ID" value="KAI0026404.1"/>
    <property type="molecule type" value="Genomic_DNA"/>
</dbReference>
<proteinExistence type="predicted"/>
<evidence type="ECO:0000313" key="2">
    <source>
        <dbReference type="Proteomes" id="UP000814128"/>
    </source>
</evidence>
<sequence>PPLRTPSSPPASLSPPPTALFLSCPPPRATTAPTLPDPSSAAFWPAFYARADASLARMHAAYVESGLAAYVALEHAGLARDVDVVLPWAHDGAAATLGSLQSFSC</sequence>